<dbReference type="Gene3D" id="3.40.630.10">
    <property type="entry name" value="Zn peptidases"/>
    <property type="match status" value="1"/>
</dbReference>
<dbReference type="RefSeq" id="WP_089938470.1">
    <property type="nucleotide sequence ID" value="NZ_CAKOEX010000003.1"/>
</dbReference>
<dbReference type="GO" id="GO:0006508">
    <property type="term" value="P:proteolysis"/>
    <property type="evidence" value="ECO:0007669"/>
    <property type="project" value="UniProtKB-KW"/>
</dbReference>
<dbReference type="GO" id="GO:0008233">
    <property type="term" value="F:peptidase activity"/>
    <property type="evidence" value="ECO:0007669"/>
    <property type="project" value="UniProtKB-KW"/>
</dbReference>
<dbReference type="InterPro" id="IPR011650">
    <property type="entry name" value="Peptidase_M20_dimer"/>
</dbReference>
<dbReference type="PANTHER" id="PTHR43270:SF8">
    <property type="entry name" value="DI- AND TRIPEPTIDASE DUG2-RELATED"/>
    <property type="match status" value="1"/>
</dbReference>
<reference evidence="5 6" key="1">
    <citation type="submission" date="2018-04" db="EMBL/GenBank/DDBJ databases">
        <title>Genomic Encyclopedia of Type Strains, Phase IV (KMG-IV): sequencing the most valuable type-strain genomes for metagenomic binning, comparative biology and taxonomic classification.</title>
        <authorList>
            <person name="Goeker M."/>
        </authorList>
    </citation>
    <scope>NUCLEOTIDE SEQUENCE [LARGE SCALE GENOMIC DNA]</scope>
    <source>
        <strain evidence="5 6">DSM 28795</strain>
    </source>
</reference>
<organism evidence="5 6">
    <name type="scientific">Convivina intestini</name>
    <dbReference type="NCBI Taxonomy" id="1505726"/>
    <lineage>
        <taxon>Bacteria</taxon>
        <taxon>Bacillati</taxon>
        <taxon>Bacillota</taxon>
        <taxon>Bacilli</taxon>
        <taxon>Lactobacillales</taxon>
        <taxon>Lactobacillaceae</taxon>
        <taxon>Convivina</taxon>
    </lineage>
</organism>
<evidence type="ECO:0000256" key="3">
    <source>
        <dbReference type="ARBA" id="ARBA00022801"/>
    </source>
</evidence>
<proteinExistence type="predicted"/>
<keyword evidence="6" id="KW-1185">Reference proteome</keyword>
<evidence type="ECO:0000259" key="4">
    <source>
        <dbReference type="Pfam" id="PF07687"/>
    </source>
</evidence>
<dbReference type="GO" id="GO:0046872">
    <property type="term" value="F:metal ion binding"/>
    <property type="evidence" value="ECO:0007669"/>
    <property type="project" value="UniProtKB-KW"/>
</dbReference>
<dbReference type="InterPro" id="IPR051458">
    <property type="entry name" value="Cyt/Met_Dipeptidase"/>
</dbReference>
<dbReference type="Proteomes" id="UP000245433">
    <property type="component" value="Unassembled WGS sequence"/>
</dbReference>
<sequence length="441" mass="48808">MPTIQDKYLHLLKDLVAIPSVSAQRRHLPETAQLIARAFIELGGQVAVDNTYFAPLVIAQFHSPKPDAKTLLIYNHYDVQPAEPLDLWESDPWQLRQAGDFLFGRGVNDDKGNLTARITALAQYLDEFDVLPVNITFIVEGAEESASLHLDDYLAKHPDLQADLTIWESGNKNSQGQLEIIGGNKGIVTFNISSQTGQDDLHSSWAGIINSATWRLIAGLNCLRAQTGQIQIPNFNQTAQKPNQRELDLVNQIPFNRQELAQSLGLDAGQLTQLSDQELKYRLYFEPTLNIEGFASGYQGPGVKTILPHQASAKLDVRLVPGMTPQVVLDQIRTQLNQAGFTDLIIEETLSQLGYRSDMSNENILKVIDQAQNIYPTPPVIMPTSAGTGPMAYVHDAIPAPIVGFGVGNSQSRDHAPNENIRLTDYQEHIQLMKALIASYQ</sequence>
<evidence type="ECO:0000256" key="2">
    <source>
        <dbReference type="ARBA" id="ARBA00022723"/>
    </source>
</evidence>
<dbReference type="Pfam" id="PF01546">
    <property type="entry name" value="Peptidase_M20"/>
    <property type="match status" value="1"/>
</dbReference>
<dbReference type="GO" id="GO:0009014">
    <property type="term" value="F:succinyl-diaminopimelate desuccinylase activity"/>
    <property type="evidence" value="ECO:0007669"/>
    <property type="project" value="TreeGrafter"/>
</dbReference>
<dbReference type="PANTHER" id="PTHR43270">
    <property type="entry name" value="BETA-ALA-HIS DIPEPTIDASE"/>
    <property type="match status" value="1"/>
</dbReference>
<keyword evidence="2" id="KW-0479">Metal-binding</keyword>
<dbReference type="EMBL" id="QEKT01000003">
    <property type="protein sequence ID" value="PVY85062.1"/>
    <property type="molecule type" value="Genomic_DNA"/>
</dbReference>
<feature type="domain" description="Peptidase M20 dimerisation" evidence="4">
    <location>
        <begin position="183"/>
        <end position="339"/>
    </location>
</feature>
<dbReference type="InterPro" id="IPR002933">
    <property type="entry name" value="Peptidase_M20"/>
</dbReference>
<name>A0A2U1DBY6_9LACO</name>
<evidence type="ECO:0000256" key="1">
    <source>
        <dbReference type="ARBA" id="ARBA00022670"/>
    </source>
</evidence>
<accession>A0A2U1DBY6</accession>
<evidence type="ECO:0000313" key="5">
    <source>
        <dbReference type="EMBL" id="PVY85062.1"/>
    </source>
</evidence>
<dbReference type="GO" id="GO:0009089">
    <property type="term" value="P:lysine biosynthetic process via diaminopimelate"/>
    <property type="evidence" value="ECO:0007669"/>
    <property type="project" value="TreeGrafter"/>
</dbReference>
<comment type="caution">
    <text evidence="5">The sequence shown here is derived from an EMBL/GenBank/DDBJ whole genome shotgun (WGS) entry which is preliminary data.</text>
</comment>
<keyword evidence="3" id="KW-0378">Hydrolase</keyword>
<keyword evidence="1" id="KW-0645">Protease</keyword>
<dbReference type="OrthoDB" id="9761532at2"/>
<dbReference type="GO" id="GO:0005829">
    <property type="term" value="C:cytosol"/>
    <property type="evidence" value="ECO:0007669"/>
    <property type="project" value="TreeGrafter"/>
</dbReference>
<evidence type="ECO:0000313" key="6">
    <source>
        <dbReference type="Proteomes" id="UP000245433"/>
    </source>
</evidence>
<protein>
    <submittedName>
        <fullName evidence="5">Succinyl-diaminopimelate desuccinylase</fullName>
    </submittedName>
</protein>
<dbReference type="SUPFAM" id="SSF53187">
    <property type="entry name" value="Zn-dependent exopeptidases"/>
    <property type="match status" value="1"/>
</dbReference>
<gene>
    <name evidence="5" type="ORF">C7384_10385</name>
</gene>
<dbReference type="Pfam" id="PF07687">
    <property type="entry name" value="M20_dimer"/>
    <property type="match status" value="1"/>
</dbReference>
<dbReference type="Gene3D" id="3.30.70.360">
    <property type="match status" value="1"/>
</dbReference>
<dbReference type="AlphaFoldDB" id="A0A2U1DBY6"/>